<sequence>MCALGRGIQYAAASRFNHRRLRVLDRPVKPGDDAECWANCLHTVIASGAKQSRVFPRRDSGLLRFARNDGA</sequence>
<dbReference type="EMBL" id="SPQT01000017">
    <property type="protein sequence ID" value="TFV44698.1"/>
    <property type="molecule type" value="Genomic_DNA"/>
</dbReference>
<dbReference type="AlphaFoldDB" id="A0A4Y9LME9"/>
<evidence type="ECO:0000313" key="2">
    <source>
        <dbReference type="Proteomes" id="UP000297966"/>
    </source>
</evidence>
<name>A0A4Y9LME9_9BRAD</name>
<dbReference type="OrthoDB" id="8256218at2"/>
<gene>
    <name evidence="1" type="ORF">E4K65_26715</name>
</gene>
<accession>A0A4Y9LME9</accession>
<dbReference type="Proteomes" id="UP000297966">
    <property type="component" value="Unassembled WGS sequence"/>
</dbReference>
<keyword evidence="2" id="KW-1185">Reference proteome</keyword>
<evidence type="ECO:0000313" key="1">
    <source>
        <dbReference type="EMBL" id="TFV44698.1"/>
    </source>
</evidence>
<proteinExistence type="predicted"/>
<protein>
    <submittedName>
        <fullName evidence="1">Uncharacterized protein</fullName>
    </submittedName>
</protein>
<reference evidence="1 2" key="1">
    <citation type="submission" date="2019-03" db="EMBL/GenBank/DDBJ databases">
        <title>Bradyrhizobium diversity isolated from nodules of Chamaecrista fasciculata.</title>
        <authorList>
            <person name="Klepa M.S."/>
            <person name="Urquiaga M.O."/>
            <person name="Hungria M."/>
            <person name="Delamuta J.R."/>
        </authorList>
    </citation>
    <scope>NUCLEOTIDE SEQUENCE [LARGE SCALE GENOMIC DNA]</scope>
    <source>
        <strain evidence="1 2">CNPSo 3448</strain>
    </source>
</reference>
<organism evidence="1 2">
    <name type="scientific">Bradyrhizobium niftali</name>
    <dbReference type="NCBI Taxonomy" id="2560055"/>
    <lineage>
        <taxon>Bacteria</taxon>
        <taxon>Pseudomonadati</taxon>
        <taxon>Pseudomonadota</taxon>
        <taxon>Alphaproteobacteria</taxon>
        <taxon>Hyphomicrobiales</taxon>
        <taxon>Nitrobacteraceae</taxon>
        <taxon>Bradyrhizobium</taxon>
    </lineage>
</organism>
<comment type="caution">
    <text evidence="1">The sequence shown here is derived from an EMBL/GenBank/DDBJ whole genome shotgun (WGS) entry which is preliminary data.</text>
</comment>